<keyword evidence="3 6" id="KW-0812">Transmembrane</keyword>
<keyword evidence="9" id="KW-1185">Reference proteome</keyword>
<feature type="transmembrane region" description="Helical" evidence="6">
    <location>
        <begin position="337"/>
        <end position="357"/>
    </location>
</feature>
<evidence type="ECO:0000256" key="3">
    <source>
        <dbReference type="ARBA" id="ARBA00022692"/>
    </source>
</evidence>
<dbReference type="PANTHER" id="PTHR30294:SF29">
    <property type="entry name" value="MULTIDRUG ABC TRANSPORTER PERMEASE YBHS-RELATED"/>
    <property type="match status" value="1"/>
</dbReference>
<evidence type="ECO:0000256" key="1">
    <source>
        <dbReference type="ARBA" id="ARBA00004651"/>
    </source>
</evidence>
<evidence type="ECO:0000256" key="5">
    <source>
        <dbReference type="ARBA" id="ARBA00023136"/>
    </source>
</evidence>
<dbReference type="InterPro" id="IPR051449">
    <property type="entry name" value="ABC-2_transporter_component"/>
</dbReference>
<gene>
    <name evidence="8" type="ORF">ACFSW5_09620</name>
</gene>
<evidence type="ECO:0000256" key="6">
    <source>
        <dbReference type="SAM" id="Phobius"/>
    </source>
</evidence>
<evidence type="ECO:0000256" key="4">
    <source>
        <dbReference type="ARBA" id="ARBA00022989"/>
    </source>
</evidence>
<accession>A0ABW5QVN4</accession>
<feature type="transmembrane region" description="Helical" evidence="6">
    <location>
        <begin position="20"/>
        <end position="42"/>
    </location>
</feature>
<feature type="transmembrane region" description="Helical" evidence="6">
    <location>
        <begin position="303"/>
        <end position="325"/>
    </location>
</feature>
<feature type="transmembrane region" description="Helical" evidence="6">
    <location>
        <begin position="206"/>
        <end position="229"/>
    </location>
</feature>
<dbReference type="EMBL" id="JBHUMY010000008">
    <property type="protein sequence ID" value="MFD2660519.1"/>
    <property type="molecule type" value="Genomic_DNA"/>
</dbReference>
<keyword evidence="5 6" id="KW-0472">Membrane</keyword>
<protein>
    <submittedName>
        <fullName evidence="8">ABC transporter permease</fullName>
    </submittedName>
</protein>
<dbReference type="InterPro" id="IPR013525">
    <property type="entry name" value="ABC2_TM"/>
</dbReference>
<evidence type="ECO:0000313" key="8">
    <source>
        <dbReference type="EMBL" id="MFD2660519.1"/>
    </source>
</evidence>
<evidence type="ECO:0000256" key="2">
    <source>
        <dbReference type="ARBA" id="ARBA00022475"/>
    </source>
</evidence>
<comment type="caution">
    <text evidence="8">The sequence shown here is derived from an EMBL/GenBank/DDBJ whole genome shotgun (WGS) entry which is preliminary data.</text>
</comment>
<feature type="transmembrane region" description="Helical" evidence="6">
    <location>
        <begin position="391"/>
        <end position="412"/>
    </location>
</feature>
<evidence type="ECO:0000313" key="9">
    <source>
        <dbReference type="Proteomes" id="UP001597493"/>
    </source>
</evidence>
<name>A0ABW5QVN4_9BACL</name>
<dbReference type="RefSeq" id="WP_379271993.1">
    <property type="nucleotide sequence ID" value="NZ_JBHUMY010000008.1"/>
</dbReference>
<reference evidence="9" key="1">
    <citation type="journal article" date="2019" name="Int. J. Syst. Evol. Microbiol.">
        <title>The Global Catalogue of Microorganisms (GCM) 10K type strain sequencing project: providing services to taxonomists for standard genome sequencing and annotation.</title>
        <authorList>
            <consortium name="The Broad Institute Genomics Platform"/>
            <consortium name="The Broad Institute Genome Sequencing Center for Infectious Disease"/>
            <person name="Wu L."/>
            <person name="Ma J."/>
        </authorList>
    </citation>
    <scope>NUCLEOTIDE SEQUENCE [LARGE SCALE GENOMIC DNA]</scope>
    <source>
        <strain evidence="9">TISTR 1827</strain>
    </source>
</reference>
<dbReference type="Pfam" id="PF12698">
    <property type="entry name" value="ABC2_membrane_3"/>
    <property type="match status" value="1"/>
</dbReference>
<feature type="domain" description="ABC-2 type transporter transmembrane" evidence="7">
    <location>
        <begin position="19"/>
        <end position="412"/>
    </location>
</feature>
<dbReference type="PANTHER" id="PTHR30294">
    <property type="entry name" value="MEMBRANE COMPONENT OF ABC TRANSPORTER YHHJ-RELATED"/>
    <property type="match status" value="1"/>
</dbReference>
<dbReference type="Proteomes" id="UP001597493">
    <property type="component" value="Unassembled WGS sequence"/>
</dbReference>
<evidence type="ECO:0000259" key="7">
    <source>
        <dbReference type="Pfam" id="PF12698"/>
    </source>
</evidence>
<sequence length="440" mass="47353">MNSFWTVVGFTVKNKLRGKAFLITTLVMVIIISIGTNLPYIISLFNKDQGQVKVTSIGYAKSGQADGIAGTKLAEELESYYASQEQADIKLVAYPDAGGADNNEAQLKKAVAANEIDGYLTFGPVQANGLPAVYYNLENLMSDSASSSLSGALQVINVNRVLQDAGISEEQKKLLFEPVKVETVQVPIGEGAGQGSERTPEQQGMAIGLTTVISLMLFMGIMITGQMIASEITAEKSSRVMELLITSVSPLKQMFGKIVGMCIVGLAQIVLYGLVILANLSMSHNRSAFQSLNIDLSAIDPSIIVYALLYYLCGYFLYATLYAAIGSTVSRTEDLGQAVMPITLVTLASFYIASFSVGTPDSTLVNVASYVPFSSPFVMMLRIGLTNPPVWQVLLSLAILIASILAAGWLSAKIYRTGVLMYGKRPSFKELRKAMKAFKA</sequence>
<keyword evidence="4 6" id="KW-1133">Transmembrane helix</keyword>
<feature type="transmembrane region" description="Helical" evidence="6">
    <location>
        <begin position="364"/>
        <end position="385"/>
    </location>
</feature>
<feature type="transmembrane region" description="Helical" evidence="6">
    <location>
        <begin position="258"/>
        <end position="282"/>
    </location>
</feature>
<keyword evidence="2" id="KW-1003">Cell membrane</keyword>
<organism evidence="8 9">
    <name type="scientific">Paenibacillus thailandensis</name>
    <dbReference type="NCBI Taxonomy" id="393250"/>
    <lineage>
        <taxon>Bacteria</taxon>
        <taxon>Bacillati</taxon>
        <taxon>Bacillota</taxon>
        <taxon>Bacilli</taxon>
        <taxon>Bacillales</taxon>
        <taxon>Paenibacillaceae</taxon>
        <taxon>Paenibacillus</taxon>
    </lineage>
</organism>
<comment type="subcellular location">
    <subcellularLocation>
        <location evidence="1">Cell membrane</location>
        <topology evidence="1">Multi-pass membrane protein</topology>
    </subcellularLocation>
</comment>
<proteinExistence type="predicted"/>